<feature type="region of interest" description="Disordered" evidence="1">
    <location>
        <begin position="472"/>
        <end position="502"/>
    </location>
</feature>
<dbReference type="Pfam" id="PF13638">
    <property type="entry name" value="PIN_4"/>
    <property type="match status" value="1"/>
</dbReference>
<dbReference type="PROSITE" id="PS50006">
    <property type="entry name" value="FHA_DOMAIN"/>
    <property type="match status" value="1"/>
</dbReference>
<feature type="region of interest" description="Disordered" evidence="1">
    <location>
        <begin position="945"/>
        <end position="969"/>
    </location>
</feature>
<protein>
    <recommendedName>
        <fullName evidence="2">FHA domain-containing protein</fullName>
    </recommendedName>
</protein>
<sequence>MATNAEEKNPEKEEQERMIPVFTVLKNGAILKNIFVINNPPSPSPAEDAKKNPAEQENVEESLVVGRHPECNILLMHPSISRFHLRIDTKPYSRKLFVTDLSSVHGTWVSGKRIEPGSSVELNEGDTIKLGGSTRVYKLHWVPLSRAYDVDNPFISETDLEVIREKEDENADLEDASEMQKCQDMNCISVGNGKPQSDLTLEQNVFLFVDENCGSILQQGIPSGNSVPEDVNESLASEVIEGPSTNDHDVREISSAKTEMCGILKKKNTKFNEYSPSLGCIMEAAEVEDIEHHIAKVEPASNVSDELILSEPSLPDSINPFLKSEEVINPFLKSEEVMNLSTNDYDVRETSSPSTDISGIFESKNLQISGDNLSSESHYVMGAVETENLENPVPKIEPESHASANLDSLLSFPAALSDINSQEVKGSQLSDALAALKPEYGLGDLENLTDALVSHKSIISDDLAAPDVCEEAAEAENIEDPEAKAEPQSNASDDLNSSLPLPGNLSNISNQQVLEKQTLDASTSLLPVYEEGNLVDFKDALISHKSVCSDDLSATEIYGELANQIPEPPIALQPVCEEGNLEIFMQTADITANGICELINQNLAKNNCYENQSVNVLSVPLVSEPLNSSFPVRDALHKVTESQESQTPQSVFGAVENLENIRSSDITSEKKLGSSNIWSRRGKPDASLQLLKTRGTASDAGVEWENQVGIEGGLIEKDIVPGLEAMGGVLSPGKENLTPNTLLLKSLKMNYKLSASKIAFSPNIQVREHTVVSSDKENHVPKNLPKKTIANQTSTDQVKLEEQMVLNERRAERIPLQSLFVNQSGMRIFDTSSALNNISRSSNPDKCLETVQRINSFEDGRKRWIMVADTNSLLDKESRKSLQLLQGLKRTCLVIPDMVIRELDCLKRRGSLFRRKTEASLALEWIEECMVKTKWWLHVQSSVTDGRQTTPTPRGAPQSQFFSGSQGSPFGTNSVPSSACGNIMDIATPTAEDHILASAVHCRRMQNDGQLVLLSNDVTLTIKAMAEGLLCETARDFRNSLVNPFSERFMWADSSPRGHTWSVSDDVVLKETFYRSPATNSSNAKGLKLILHHNSH</sequence>
<comment type="caution">
    <text evidence="3">The sequence shown here is derived from an EMBL/GenBank/DDBJ whole genome shotgun (WGS) entry which is preliminary data.</text>
</comment>
<dbReference type="SMART" id="SM00240">
    <property type="entry name" value="FHA"/>
    <property type="match status" value="1"/>
</dbReference>
<dbReference type="Gene3D" id="3.40.50.1010">
    <property type="entry name" value="5'-nuclease"/>
    <property type="match status" value="1"/>
</dbReference>
<dbReference type="AlphaFoldDB" id="A0A9Q0F7A9"/>
<evidence type="ECO:0000313" key="4">
    <source>
        <dbReference type="Proteomes" id="UP001141552"/>
    </source>
</evidence>
<feature type="compositionally biased region" description="Low complexity" evidence="1">
    <location>
        <begin position="957"/>
        <end position="969"/>
    </location>
</feature>
<dbReference type="OrthoDB" id="444265at2759"/>
<dbReference type="Gene3D" id="2.60.200.20">
    <property type="match status" value="1"/>
</dbReference>
<evidence type="ECO:0000256" key="1">
    <source>
        <dbReference type="SAM" id="MobiDB-lite"/>
    </source>
</evidence>
<keyword evidence="4" id="KW-1185">Reference proteome</keyword>
<dbReference type="SUPFAM" id="SSF49879">
    <property type="entry name" value="SMAD/FHA domain"/>
    <property type="match status" value="1"/>
</dbReference>
<gene>
    <name evidence="3" type="ORF">Tsubulata_034277</name>
</gene>
<dbReference type="InterPro" id="IPR002716">
    <property type="entry name" value="PIN_dom"/>
</dbReference>
<dbReference type="InterPro" id="IPR008984">
    <property type="entry name" value="SMAD_FHA_dom_sf"/>
</dbReference>
<name>A0A9Q0F7A9_9ROSI</name>
<evidence type="ECO:0000259" key="2">
    <source>
        <dbReference type="PROSITE" id="PS50006"/>
    </source>
</evidence>
<accession>A0A9Q0F7A9</accession>
<reference evidence="3" key="2">
    <citation type="journal article" date="2023" name="Plants (Basel)">
        <title>Annotation of the Turnera subulata (Passifloraceae) Draft Genome Reveals the S-Locus Evolved after the Divergence of Turneroideae from Passifloroideae in a Stepwise Manner.</title>
        <authorList>
            <person name="Henning P.M."/>
            <person name="Roalson E.H."/>
            <person name="Mir W."/>
            <person name="McCubbin A.G."/>
            <person name="Shore J.S."/>
        </authorList>
    </citation>
    <scope>NUCLEOTIDE SEQUENCE</scope>
    <source>
        <strain evidence="3">F60SS</strain>
    </source>
</reference>
<dbReference type="Pfam" id="PF00498">
    <property type="entry name" value="FHA"/>
    <property type="match status" value="1"/>
</dbReference>
<dbReference type="EMBL" id="JAKUCV010006726">
    <property type="protein sequence ID" value="KAJ4826180.1"/>
    <property type="molecule type" value="Genomic_DNA"/>
</dbReference>
<dbReference type="PANTHER" id="PTHR22593:SF8">
    <property type="entry name" value="FHA DOMAIN-CONTAINING PROTEIN PS1"/>
    <property type="match status" value="1"/>
</dbReference>
<feature type="domain" description="FHA" evidence="2">
    <location>
        <begin position="63"/>
        <end position="114"/>
    </location>
</feature>
<dbReference type="Proteomes" id="UP001141552">
    <property type="component" value="Unassembled WGS sequence"/>
</dbReference>
<proteinExistence type="predicted"/>
<organism evidence="3 4">
    <name type="scientific">Turnera subulata</name>
    <dbReference type="NCBI Taxonomy" id="218843"/>
    <lineage>
        <taxon>Eukaryota</taxon>
        <taxon>Viridiplantae</taxon>
        <taxon>Streptophyta</taxon>
        <taxon>Embryophyta</taxon>
        <taxon>Tracheophyta</taxon>
        <taxon>Spermatophyta</taxon>
        <taxon>Magnoliopsida</taxon>
        <taxon>eudicotyledons</taxon>
        <taxon>Gunneridae</taxon>
        <taxon>Pentapetalae</taxon>
        <taxon>rosids</taxon>
        <taxon>fabids</taxon>
        <taxon>Malpighiales</taxon>
        <taxon>Passifloraceae</taxon>
        <taxon>Turnera</taxon>
    </lineage>
</organism>
<dbReference type="CDD" id="cd09880">
    <property type="entry name" value="PIN_Smg5-6-like"/>
    <property type="match status" value="1"/>
</dbReference>
<dbReference type="InterPro" id="IPR000253">
    <property type="entry name" value="FHA_dom"/>
</dbReference>
<reference evidence="3" key="1">
    <citation type="submission" date="2022-02" db="EMBL/GenBank/DDBJ databases">
        <authorList>
            <person name="Henning P.M."/>
            <person name="McCubbin A.G."/>
            <person name="Shore J.S."/>
        </authorList>
    </citation>
    <scope>NUCLEOTIDE SEQUENCE</scope>
    <source>
        <strain evidence="3">F60SS</strain>
        <tissue evidence="3">Leaves</tissue>
    </source>
</reference>
<evidence type="ECO:0000313" key="3">
    <source>
        <dbReference type="EMBL" id="KAJ4826180.1"/>
    </source>
</evidence>
<dbReference type="PANTHER" id="PTHR22593">
    <property type="entry name" value="TRANSMEMBRANE PROTEIN 18"/>
    <property type="match status" value="1"/>
</dbReference>
<dbReference type="CDD" id="cd22691">
    <property type="entry name" value="FHA_PS1-like"/>
    <property type="match status" value="1"/>
</dbReference>
<dbReference type="GO" id="GO:0031965">
    <property type="term" value="C:nuclear membrane"/>
    <property type="evidence" value="ECO:0007669"/>
    <property type="project" value="TreeGrafter"/>
</dbReference>